<keyword evidence="2" id="KW-1185">Reference proteome</keyword>
<accession>A0A517NQ42</accession>
<proteinExistence type="predicted"/>
<organism evidence="1 2">
    <name type="scientific">Stieleria marina</name>
    <dbReference type="NCBI Taxonomy" id="1930275"/>
    <lineage>
        <taxon>Bacteria</taxon>
        <taxon>Pseudomonadati</taxon>
        <taxon>Planctomycetota</taxon>
        <taxon>Planctomycetia</taxon>
        <taxon>Pirellulales</taxon>
        <taxon>Pirellulaceae</taxon>
        <taxon>Stieleria</taxon>
    </lineage>
</organism>
<dbReference type="EMBL" id="CP036526">
    <property type="protein sequence ID" value="QDT09244.1"/>
    <property type="molecule type" value="Genomic_DNA"/>
</dbReference>
<evidence type="ECO:0000313" key="2">
    <source>
        <dbReference type="Proteomes" id="UP000319817"/>
    </source>
</evidence>
<gene>
    <name evidence="1" type="ORF">K239x_11890</name>
</gene>
<name>A0A517NQ42_9BACT</name>
<dbReference type="AlphaFoldDB" id="A0A517NQ42"/>
<dbReference type="Proteomes" id="UP000319817">
    <property type="component" value="Chromosome"/>
</dbReference>
<reference evidence="1 2" key="1">
    <citation type="submission" date="2019-02" db="EMBL/GenBank/DDBJ databases">
        <title>Deep-cultivation of Planctomycetes and their phenomic and genomic characterization uncovers novel biology.</title>
        <authorList>
            <person name="Wiegand S."/>
            <person name="Jogler M."/>
            <person name="Boedeker C."/>
            <person name="Pinto D."/>
            <person name="Vollmers J."/>
            <person name="Rivas-Marin E."/>
            <person name="Kohn T."/>
            <person name="Peeters S.H."/>
            <person name="Heuer A."/>
            <person name="Rast P."/>
            <person name="Oberbeckmann S."/>
            <person name="Bunk B."/>
            <person name="Jeske O."/>
            <person name="Meyerdierks A."/>
            <person name="Storesund J.E."/>
            <person name="Kallscheuer N."/>
            <person name="Luecker S."/>
            <person name="Lage O.M."/>
            <person name="Pohl T."/>
            <person name="Merkel B.J."/>
            <person name="Hornburger P."/>
            <person name="Mueller R.-W."/>
            <person name="Bruemmer F."/>
            <person name="Labrenz M."/>
            <person name="Spormann A.M."/>
            <person name="Op den Camp H."/>
            <person name="Overmann J."/>
            <person name="Amann R."/>
            <person name="Jetten M.S.M."/>
            <person name="Mascher T."/>
            <person name="Medema M.H."/>
            <person name="Devos D.P."/>
            <person name="Kaster A.-K."/>
            <person name="Ovreas L."/>
            <person name="Rohde M."/>
            <person name="Galperin M.Y."/>
            <person name="Jogler C."/>
        </authorList>
    </citation>
    <scope>NUCLEOTIDE SEQUENCE [LARGE SCALE GENOMIC DNA]</scope>
    <source>
        <strain evidence="1 2">K23_9</strain>
    </source>
</reference>
<evidence type="ECO:0000313" key="1">
    <source>
        <dbReference type="EMBL" id="QDT09244.1"/>
    </source>
</evidence>
<protein>
    <submittedName>
        <fullName evidence="1">Uncharacterized protein</fullName>
    </submittedName>
</protein>
<sequence>MDHWKPMSRSSGSRGLRLHETVIALTSEELRPIMVIGAIVTNTSIVHTPLCFTHRNDERMHLPVMPHTGCPLDFLPANDQPRSERLG</sequence>